<dbReference type="GO" id="GO:0016887">
    <property type="term" value="F:ATP hydrolysis activity"/>
    <property type="evidence" value="ECO:0007669"/>
    <property type="project" value="InterPro"/>
</dbReference>
<dbReference type="PROSITE" id="PS00211">
    <property type="entry name" value="ABC_TRANSPORTER_1"/>
    <property type="match status" value="1"/>
</dbReference>
<dbReference type="Proteomes" id="UP000236950">
    <property type="component" value="Unassembled WGS sequence"/>
</dbReference>
<dbReference type="Pfam" id="PF08352">
    <property type="entry name" value="oligo_HPY"/>
    <property type="match status" value="1"/>
</dbReference>
<dbReference type="PROSITE" id="PS50893">
    <property type="entry name" value="ABC_TRANSPORTER_2"/>
    <property type="match status" value="1"/>
</dbReference>
<dbReference type="EMBL" id="JALY01000045">
    <property type="protein sequence ID" value="POZ93388.1"/>
    <property type="molecule type" value="Genomic_DNA"/>
</dbReference>
<dbReference type="PANTHER" id="PTHR43230:SF1">
    <property type="entry name" value="OLIGOPEPTIDE ABC TRANSPORTER, ATP-BINDING PROTEIN"/>
    <property type="match status" value="1"/>
</dbReference>
<evidence type="ECO:0000313" key="6">
    <source>
        <dbReference type="Proteomes" id="UP000236950"/>
    </source>
</evidence>
<dbReference type="InterPro" id="IPR017871">
    <property type="entry name" value="ABC_transporter-like_CS"/>
</dbReference>
<name>A0A2S5EK05_9BACT</name>
<dbReference type="NCBIfam" id="TIGR01727">
    <property type="entry name" value="oligo_HPY"/>
    <property type="match status" value="1"/>
</dbReference>
<reference evidence="5 6" key="1">
    <citation type="submission" date="2014-01" db="EMBL/GenBank/DDBJ databases">
        <title>Comparative genomics of Petrotoga.</title>
        <authorList>
            <person name="Chow K."/>
            <person name="Charchuk R."/>
            <person name="Nesbo C.L."/>
        </authorList>
    </citation>
    <scope>NUCLEOTIDE SEQUENCE [LARGE SCALE GENOMIC DNA]</scope>
    <source>
        <strain evidence="5 6">DSM 16923</strain>
    </source>
</reference>
<keyword evidence="2" id="KW-0547">Nucleotide-binding</keyword>
<dbReference type="InterPro" id="IPR003593">
    <property type="entry name" value="AAA+_ATPase"/>
</dbReference>
<dbReference type="InterPro" id="IPR027417">
    <property type="entry name" value="P-loop_NTPase"/>
</dbReference>
<dbReference type="InterPro" id="IPR003439">
    <property type="entry name" value="ABC_transporter-like_ATP-bd"/>
</dbReference>
<keyword evidence="1" id="KW-0813">Transport</keyword>
<dbReference type="GO" id="GO:0005524">
    <property type="term" value="F:ATP binding"/>
    <property type="evidence" value="ECO:0007669"/>
    <property type="project" value="UniProtKB-KW"/>
</dbReference>
<proteinExistence type="predicted"/>
<keyword evidence="6" id="KW-1185">Reference proteome</keyword>
<dbReference type="RefSeq" id="WP_103898038.1">
    <property type="nucleotide sequence ID" value="NZ_JALY01000045.1"/>
</dbReference>
<protein>
    <submittedName>
        <fullName evidence="5">Peptide ABC transporter ATP-binding protein</fullName>
    </submittedName>
</protein>
<dbReference type="Pfam" id="PF00005">
    <property type="entry name" value="ABC_tran"/>
    <property type="match status" value="1"/>
</dbReference>
<dbReference type="CDD" id="cd03257">
    <property type="entry name" value="ABC_NikE_OppD_transporters"/>
    <property type="match status" value="1"/>
</dbReference>
<dbReference type="SMART" id="SM00382">
    <property type="entry name" value="AAA"/>
    <property type="match status" value="1"/>
</dbReference>
<evidence type="ECO:0000256" key="2">
    <source>
        <dbReference type="ARBA" id="ARBA00022741"/>
    </source>
</evidence>
<dbReference type="PANTHER" id="PTHR43230">
    <property type="entry name" value="ABC-TYPE DIPEPTIDE/OLIGOPEPTIDE TRANSPORT SYSTEM, ATPASE COMPONENT"/>
    <property type="match status" value="1"/>
</dbReference>
<keyword evidence="3 5" id="KW-0067">ATP-binding</keyword>
<gene>
    <name evidence="5" type="ORF">AA81_02070</name>
</gene>
<dbReference type="Gene3D" id="3.40.50.300">
    <property type="entry name" value="P-loop containing nucleotide triphosphate hydrolases"/>
    <property type="match status" value="1"/>
</dbReference>
<feature type="domain" description="ABC transporter" evidence="4">
    <location>
        <begin position="7"/>
        <end position="255"/>
    </location>
</feature>
<evidence type="ECO:0000259" key="4">
    <source>
        <dbReference type="PROSITE" id="PS50893"/>
    </source>
</evidence>
<evidence type="ECO:0000256" key="3">
    <source>
        <dbReference type="ARBA" id="ARBA00022840"/>
    </source>
</evidence>
<sequence length="326" mass="37210">MKENKELSIQNVTKIFSQRVLLSKEEFKAVDDVTLEISLDSPEIFGLVGESGSGKSTLANIILQIIYPEIGKIYLNGKNIADFEITEFMKYVQPIFQDPFDSFDPMKKTDLFIYETIKNFNIVKDRSSIESLINESLKNVGLDYKSVKGKYPHEFSGGQLQRIAIARALVVHPLLLVADEPVSMLDASLRISIVNLFKELKEKHNLSVLYITHDLSTAYYISDRIGVMLRGNLVEIGNAKEILDEPLHPYTQFLKEAVLEPDPTKKKIALEESEEQRMTVISEYQQKGCKFVNRCPKATDICKEKEPGYYSIKGRKVKCFLYESFK</sequence>
<dbReference type="InterPro" id="IPR013563">
    <property type="entry name" value="Oligopep_ABC_C"/>
</dbReference>
<dbReference type="SUPFAM" id="SSF52540">
    <property type="entry name" value="P-loop containing nucleoside triphosphate hydrolases"/>
    <property type="match status" value="1"/>
</dbReference>
<evidence type="ECO:0000313" key="5">
    <source>
        <dbReference type="EMBL" id="POZ93388.1"/>
    </source>
</evidence>
<evidence type="ECO:0000256" key="1">
    <source>
        <dbReference type="ARBA" id="ARBA00022448"/>
    </source>
</evidence>
<accession>A0A2S5EK05</accession>
<dbReference type="AlphaFoldDB" id="A0A2S5EK05"/>
<dbReference type="GO" id="GO:0015833">
    <property type="term" value="P:peptide transport"/>
    <property type="evidence" value="ECO:0007669"/>
    <property type="project" value="InterPro"/>
</dbReference>
<comment type="caution">
    <text evidence="5">The sequence shown here is derived from an EMBL/GenBank/DDBJ whole genome shotgun (WGS) entry which is preliminary data.</text>
</comment>
<organism evidence="5 6">
    <name type="scientific">Petrotoga halophila DSM 16923</name>
    <dbReference type="NCBI Taxonomy" id="1122953"/>
    <lineage>
        <taxon>Bacteria</taxon>
        <taxon>Thermotogati</taxon>
        <taxon>Thermotogota</taxon>
        <taxon>Thermotogae</taxon>
        <taxon>Petrotogales</taxon>
        <taxon>Petrotogaceae</taxon>
        <taxon>Petrotoga</taxon>
    </lineage>
</organism>